<comment type="caution">
    <text evidence="2">The sequence shown here is derived from an EMBL/GenBank/DDBJ whole genome shotgun (WGS) entry which is preliminary data.</text>
</comment>
<protein>
    <recommendedName>
        <fullName evidence="1">YjiS-like domain-containing protein</fullName>
    </recommendedName>
</protein>
<name>A0A1X4NIA0_9RHOB</name>
<sequence>MDTVFGRLYAPRHRSSVINRLNSAMALHRSRARLARLEPHLLDDIGLDAERAAEEASRPIWDAPSCWTK</sequence>
<organism evidence="2 3">
    <name type="scientific">Marivita geojedonensis</name>
    <dbReference type="NCBI Taxonomy" id="1123756"/>
    <lineage>
        <taxon>Bacteria</taxon>
        <taxon>Pseudomonadati</taxon>
        <taxon>Pseudomonadota</taxon>
        <taxon>Alphaproteobacteria</taxon>
        <taxon>Rhodobacterales</taxon>
        <taxon>Roseobacteraceae</taxon>
        <taxon>Marivita</taxon>
    </lineage>
</organism>
<reference evidence="2 3" key="1">
    <citation type="submission" date="2014-03" db="EMBL/GenBank/DDBJ databases">
        <title>The draft genome sequence of Marivita geojedonensis KCTC 23882.</title>
        <authorList>
            <person name="Lai Q."/>
            <person name="Shao Z."/>
        </authorList>
    </citation>
    <scope>NUCLEOTIDE SEQUENCE [LARGE SCALE GENOMIC DNA]</scope>
    <source>
        <strain evidence="2 3">DPG-138</strain>
    </source>
</reference>
<dbReference type="Proteomes" id="UP000193926">
    <property type="component" value="Unassembled WGS sequence"/>
</dbReference>
<gene>
    <name evidence="2" type="ORF">MGEO_15510</name>
</gene>
<evidence type="ECO:0000259" key="1">
    <source>
        <dbReference type="Pfam" id="PF06568"/>
    </source>
</evidence>
<dbReference type="AlphaFoldDB" id="A0A1X4NIA0"/>
<evidence type="ECO:0000313" key="3">
    <source>
        <dbReference type="Proteomes" id="UP000193926"/>
    </source>
</evidence>
<accession>A0A1X4NIA0</accession>
<evidence type="ECO:0000313" key="2">
    <source>
        <dbReference type="EMBL" id="OSQ47892.1"/>
    </source>
</evidence>
<proteinExistence type="predicted"/>
<keyword evidence="3" id="KW-1185">Reference proteome</keyword>
<feature type="domain" description="YjiS-like" evidence="1">
    <location>
        <begin position="18"/>
        <end position="48"/>
    </location>
</feature>
<dbReference type="InterPro" id="IPR009506">
    <property type="entry name" value="YjiS-like"/>
</dbReference>
<dbReference type="EMBL" id="JFKC01000018">
    <property type="protein sequence ID" value="OSQ47892.1"/>
    <property type="molecule type" value="Genomic_DNA"/>
</dbReference>
<dbReference type="STRING" id="1123756.MGEO_15510"/>
<dbReference type="Pfam" id="PF06568">
    <property type="entry name" value="YjiS-like"/>
    <property type="match status" value="1"/>
</dbReference>